<sequence>MSAVRVGVHTSARRNCSLPTPDMKKKTRRSNKTSVSNNSGEIDLNLKREDREQPPVSSHAKSDNECTTEVFPSGNVEYDTSSTTSSREMGYPEDVIPCKQVTEAETDLVCSCVESAALSPNDFNSVLSNSRQEKNIHTNSIPDPAQVAGVTETKSDACGTPERTSFVTPRTASQVSTTAAPGSPVLDATERVFPLPDVNKELVQVEHLSPDDDAIKRNPELERLRKQLEVMASRLLTTQNQVDQLLEEKRVWIDTTSSLSSERRQNPGVGGELRGRWLQAKNQAETYKREKENMVIKYAQSEQKRLNLESRLKQLEMKLSKQATADKPGEFVDQVKSGSNGGPTALSKQSSDEQDFRDRLLQTEKSLSEAREQIESLTKGRTSDAVRIGTLESKLMISQDTLRSEQRKSAAQLENIARLNRSLEAAIKQAKDADRLREREAERLCTELAYKEAQEQIRRITGENKELREQISSLEPLKSQLEQSEKRAAELTVENGRIRDLQEEVEAGKLREDHLSEFARRLTERNANLQSEHLVILTRLDEAERKLKENEEFTSKSVSETSETLSERMIQIKDLKEQLDCFKHKLLEKEKCEEDLRLKLADEKEQAELTRRRDAGRIRDLVRQLARASQNRCSLTDGPCNHTEANTGSVANADETASVDKLSIGSHTSSLHSVELTNEAPDLVKRPILGNPLLVVGDRTKNESCMTSDHNNCDELSDEQPFDEPERAAFIAKLDRLQHSQIRLTDKVEFLQEHCYELTEEVNKKSQLIQHLLTLADKYCGAVSPSSVDAHKERIARTGGLMASLYTGHSTKHEPDRDICLEINHKLQNLLEDTLFKNITLKENMSTLGLEISSLTKFIEEMKSRLCPTCKQAVSQIKKVTENAFKTVPGTPPVSSSRIIPDPPIFFGGGMNA</sequence>
<feature type="coiled-coil region" evidence="1">
    <location>
        <begin position="413"/>
        <end position="494"/>
    </location>
</feature>
<dbReference type="GO" id="GO:0099518">
    <property type="term" value="P:vesicle cytoskeletal trafficking"/>
    <property type="evidence" value="ECO:0007669"/>
    <property type="project" value="TreeGrafter"/>
</dbReference>
<feature type="compositionally biased region" description="Polar residues" evidence="2">
    <location>
        <begin position="78"/>
        <end position="87"/>
    </location>
</feature>
<evidence type="ECO:0000256" key="2">
    <source>
        <dbReference type="SAM" id="MobiDB-lite"/>
    </source>
</evidence>
<keyword evidence="1" id="KW-0175">Coiled coil</keyword>
<dbReference type="InterPro" id="IPR038830">
    <property type="entry name" value="CCDC186"/>
</dbReference>
<dbReference type="PANTHER" id="PTHR18911">
    <property type="entry name" value="CTCL TUMOR ANTIGEN HD-CL-01"/>
    <property type="match status" value="1"/>
</dbReference>
<proteinExistence type="predicted"/>
<feature type="region of interest" description="Disordered" evidence="2">
    <location>
        <begin position="155"/>
        <end position="183"/>
    </location>
</feature>
<feature type="compositionally biased region" description="Polar residues" evidence="2">
    <location>
        <begin position="162"/>
        <end position="180"/>
    </location>
</feature>
<dbReference type="EMBL" id="CAXLJL010000822">
    <property type="protein sequence ID" value="CAL5141127.1"/>
    <property type="molecule type" value="Genomic_DNA"/>
</dbReference>
<dbReference type="GO" id="GO:0031267">
    <property type="term" value="F:small GTPase binding"/>
    <property type="evidence" value="ECO:0007669"/>
    <property type="project" value="TreeGrafter"/>
</dbReference>
<reference evidence="3" key="1">
    <citation type="submission" date="2024-06" db="EMBL/GenBank/DDBJ databases">
        <authorList>
            <person name="Liu X."/>
            <person name="Lenzi L."/>
            <person name="Haldenby T S."/>
            <person name="Uol C."/>
        </authorList>
    </citation>
    <scope>NUCLEOTIDE SEQUENCE</scope>
</reference>
<dbReference type="PANTHER" id="PTHR18911:SF5">
    <property type="entry name" value="COILED-COIL DOMAIN-CONTAINING PROTEIN 186"/>
    <property type="match status" value="1"/>
</dbReference>
<gene>
    <name evidence="3" type="ORF">CDAUBV1_LOCUS16398</name>
</gene>
<feature type="coiled-coil region" evidence="1">
    <location>
        <begin position="221"/>
        <end position="248"/>
    </location>
</feature>
<evidence type="ECO:0000256" key="1">
    <source>
        <dbReference type="SAM" id="Coils"/>
    </source>
</evidence>
<name>A0AAV2TUN8_CALDB</name>
<feature type="region of interest" description="Disordered" evidence="2">
    <location>
        <begin position="1"/>
        <end position="89"/>
    </location>
</feature>
<evidence type="ECO:0000313" key="3">
    <source>
        <dbReference type="EMBL" id="CAL5141127.1"/>
    </source>
</evidence>
<dbReference type="AlphaFoldDB" id="A0AAV2TUN8"/>
<evidence type="ECO:0000313" key="4">
    <source>
        <dbReference type="Proteomes" id="UP001497525"/>
    </source>
</evidence>
<dbReference type="GO" id="GO:0005802">
    <property type="term" value="C:trans-Golgi network"/>
    <property type="evidence" value="ECO:0007669"/>
    <property type="project" value="TreeGrafter"/>
</dbReference>
<protein>
    <submittedName>
        <fullName evidence="3">Uncharacterized protein</fullName>
    </submittedName>
</protein>
<organism evidence="3 4">
    <name type="scientific">Calicophoron daubneyi</name>
    <name type="common">Rumen fluke</name>
    <name type="synonym">Paramphistomum daubneyi</name>
    <dbReference type="NCBI Taxonomy" id="300641"/>
    <lineage>
        <taxon>Eukaryota</taxon>
        <taxon>Metazoa</taxon>
        <taxon>Spiralia</taxon>
        <taxon>Lophotrochozoa</taxon>
        <taxon>Platyhelminthes</taxon>
        <taxon>Trematoda</taxon>
        <taxon>Digenea</taxon>
        <taxon>Plagiorchiida</taxon>
        <taxon>Pronocephalata</taxon>
        <taxon>Paramphistomoidea</taxon>
        <taxon>Paramphistomidae</taxon>
        <taxon>Calicophoron</taxon>
    </lineage>
</organism>
<comment type="caution">
    <text evidence="3">The sequence shown here is derived from an EMBL/GenBank/DDBJ whole genome shotgun (WGS) entry which is preliminary data.</text>
</comment>
<feature type="region of interest" description="Disordered" evidence="2">
    <location>
        <begin position="320"/>
        <end position="356"/>
    </location>
</feature>
<feature type="compositionally biased region" description="Basic and acidic residues" evidence="2">
    <location>
        <begin position="44"/>
        <end position="53"/>
    </location>
</feature>
<accession>A0AAV2TUN8</accession>
<dbReference type="Proteomes" id="UP001497525">
    <property type="component" value="Unassembled WGS sequence"/>
</dbReference>